<keyword evidence="2" id="KW-1003">Cell membrane</keyword>
<evidence type="ECO:0000313" key="7">
    <source>
        <dbReference type="Proteomes" id="UP000050795"/>
    </source>
</evidence>
<dbReference type="PANTHER" id="PTHR23281">
    <property type="entry name" value="MERLIN/MOESIN/EZRIN/RADIXIN"/>
    <property type="match status" value="1"/>
</dbReference>
<dbReference type="Pfam" id="PF09380">
    <property type="entry name" value="FERM_C"/>
    <property type="match status" value="1"/>
</dbReference>
<dbReference type="InterPro" id="IPR000798">
    <property type="entry name" value="Ez/rad/moesin-like"/>
</dbReference>
<dbReference type="InterPro" id="IPR014352">
    <property type="entry name" value="FERM/acyl-CoA-bd_prot_sf"/>
</dbReference>
<name>A0AA85J7P7_TRIRE</name>
<dbReference type="PROSITE" id="PS50057">
    <property type="entry name" value="FERM_3"/>
    <property type="match status" value="1"/>
</dbReference>
<reference evidence="8" key="2">
    <citation type="submission" date="2023-11" db="UniProtKB">
        <authorList>
            <consortium name="WormBaseParasite"/>
        </authorList>
    </citation>
    <scope>IDENTIFICATION</scope>
</reference>
<dbReference type="InterPro" id="IPR019748">
    <property type="entry name" value="FERM_central"/>
</dbReference>
<dbReference type="InterPro" id="IPR018979">
    <property type="entry name" value="FERM_N"/>
</dbReference>
<feature type="coiled-coil region" evidence="5">
    <location>
        <begin position="308"/>
        <end position="466"/>
    </location>
</feature>
<dbReference type="Gene3D" id="6.10.360.10">
    <property type="match status" value="1"/>
</dbReference>
<evidence type="ECO:0000256" key="1">
    <source>
        <dbReference type="ARBA" id="ARBA00004202"/>
    </source>
</evidence>
<dbReference type="CDD" id="cd14473">
    <property type="entry name" value="FERM_B-lobe"/>
    <property type="match status" value="1"/>
</dbReference>
<dbReference type="InterPro" id="IPR011259">
    <property type="entry name" value="ERM_C_dom"/>
</dbReference>
<dbReference type="SUPFAM" id="SSF47031">
    <property type="entry name" value="Second domain of FERM"/>
    <property type="match status" value="1"/>
</dbReference>
<evidence type="ECO:0000256" key="3">
    <source>
        <dbReference type="ARBA" id="ARBA00023136"/>
    </source>
</evidence>
<reference evidence="7" key="1">
    <citation type="submission" date="2022-06" db="EMBL/GenBank/DDBJ databases">
        <authorList>
            <person name="Berger JAMES D."/>
            <person name="Berger JAMES D."/>
        </authorList>
    </citation>
    <scope>NUCLEOTIDE SEQUENCE [LARGE SCALE GENOMIC DNA]</scope>
</reference>
<dbReference type="InterPro" id="IPR011174">
    <property type="entry name" value="ERM"/>
</dbReference>
<evidence type="ECO:0000256" key="4">
    <source>
        <dbReference type="PIRSR" id="PIRSR002305-1"/>
    </source>
</evidence>
<dbReference type="Pfam" id="PF00769">
    <property type="entry name" value="ERM_C"/>
    <property type="match status" value="1"/>
</dbReference>
<dbReference type="GO" id="GO:0003779">
    <property type="term" value="F:actin binding"/>
    <property type="evidence" value="ECO:0007669"/>
    <property type="project" value="InterPro"/>
</dbReference>
<dbReference type="WBParaSite" id="TREG1_13900.1">
    <property type="protein sequence ID" value="TREG1_13900.1"/>
    <property type="gene ID" value="TREG1_13900"/>
</dbReference>
<dbReference type="CDD" id="cd13194">
    <property type="entry name" value="FERM_C_ERM"/>
    <property type="match status" value="1"/>
</dbReference>
<dbReference type="InterPro" id="IPR029071">
    <property type="entry name" value="Ubiquitin-like_domsf"/>
</dbReference>
<dbReference type="InterPro" id="IPR019749">
    <property type="entry name" value="Band_41_domain"/>
</dbReference>
<dbReference type="Proteomes" id="UP000050795">
    <property type="component" value="Unassembled WGS sequence"/>
</dbReference>
<proteinExistence type="predicted"/>
<feature type="binding site" evidence="4">
    <location>
        <begin position="60"/>
        <end position="63"/>
    </location>
    <ligand>
        <name>a 1,2-diacyl-sn-glycero-3-phospho-(1D-myo-inositol)</name>
        <dbReference type="ChEBI" id="CHEBI:57880"/>
    </ligand>
</feature>
<dbReference type="InterPro" id="IPR035963">
    <property type="entry name" value="FERM_2"/>
</dbReference>
<dbReference type="InterPro" id="IPR011993">
    <property type="entry name" value="PH-like_dom_sf"/>
</dbReference>
<evidence type="ECO:0000256" key="5">
    <source>
        <dbReference type="SAM" id="Coils"/>
    </source>
</evidence>
<evidence type="ECO:0000256" key="2">
    <source>
        <dbReference type="ARBA" id="ARBA00022475"/>
    </source>
</evidence>
<comment type="subcellular location">
    <subcellularLocation>
        <location evidence="1">Cell membrane</location>
        <topology evidence="1">Peripheral membrane protein</topology>
    </subcellularLocation>
</comment>
<keyword evidence="5" id="KW-0175">Coiled coil</keyword>
<dbReference type="InterPro" id="IPR000299">
    <property type="entry name" value="FERM_domain"/>
</dbReference>
<protein>
    <recommendedName>
        <fullName evidence="6">FERM domain-containing protein</fullName>
    </recommendedName>
</protein>
<sequence>MPKLVPVTVVTMDAQLEFCLKNNASGRQLLSQVCNALGIREMWYFGLQYTDSENRPMWVKTDKKIPLTQKDKDGRYRFLFKVKYYPEEVSEELIEEITRLYFYYDVKEDIVNGTIYCPADTALLLASYQALIRHGKYDPSVHNTGFLKVARYLPPNVREQYNLTDEEWEAKIVKCHISHGDMSKEDAIMEYLKIAQDLEMCGVSYFKIRNAKQTDLWLGVDALGLNIYEYGNQLTPKISFPWNEIQKLSYSRKKFSVKAAESAGKGFTFYTDSTHTCKLILNLSTGNHRLYAVRRQPDSIEVQQMKVKARERQTTREAEREKLRAERQAREVVEKRFREMERLMQENEETYARTQSVLEQYEAKVNELNSQLEEEKRARQQLEDLQRHLQETNRQLEMETAESMEERQRLAEERDAISEQIRVQQQLLREREEEKRLFENELARVRAQHEEELKRYNGEKQDSDERELQAVDAVDDELRQSKADTDQDHATRLKLLRQDLNAVRNRQKMQAVDIHYEDNVSRGMDKYRTLRAIREGNTKKRVDQFESM</sequence>
<evidence type="ECO:0000259" key="6">
    <source>
        <dbReference type="PROSITE" id="PS50057"/>
    </source>
</evidence>
<dbReference type="Pfam" id="PF09379">
    <property type="entry name" value="FERM_N"/>
    <property type="match status" value="1"/>
</dbReference>
<dbReference type="Gene3D" id="2.30.29.30">
    <property type="entry name" value="Pleckstrin-homology domain (PH domain)/Phosphotyrosine-binding domain (PTB)"/>
    <property type="match status" value="1"/>
</dbReference>
<dbReference type="PIRSF" id="PIRSF002305">
    <property type="entry name" value="ERM"/>
    <property type="match status" value="1"/>
</dbReference>
<dbReference type="SUPFAM" id="SSF50729">
    <property type="entry name" value="PH domain-like"/>
    <property type="match status" value="1"/>
</dbReference>
<keyword evidence="3" id="KW-0472">Membrane</keyword>
<dbReference type="InterPro" id="IPR018980">
    <property type="entry name" value="FERM_PH-like_C"/>
</dbReference>
<dbReference type="AlphaFoldDB" id="A0AA85J7P7"/>
<dbReference type="SUPFAM" id="SSF54236">
    <property type="entry name" value="Ubiquitin-like"/>
    <property type="match status" value="1"/>
</dbReference>
<dbReference type="SMART" id="SM00295">
    <property type="entry name" value="B41"/>
    <property type="match status" value="1"/>
</dbReference>
<dbReference type="PRINTS" id="PR00935">
    <property type="entry name" value="BAND41"/>
</dbReference>
<dbReference type="Gene3D" id="3.10.20.90">
    <property type="entry name" value="Phosphatidylinositol 3-kinase Catalytic Subunit, Chain A, domain 1"/>
    <property type="match status" value="1"/>
</dbReference>
<dbReference type="Gene3D" id="1.20.5.450">
    <property type="match status" value="1"/>
</dbReference>
<dbReference type="PRINTS" id="PR00661">
    <property type="entry name" value="ERMFAMILY"/>
</dbReference>
<accession>A0AA85J7P7</accession>
<dbReference type="SMART" id="SM01196">
    <property type="entry name" value="FERM_C"/>
    <property type="match status" value="1"/>
</dbReference>
<evidence type="ECO:0000313" key="8">
    <source>
        <dbReference type="WBParaSite" id="TREG1_13900.1"/>
    </source>
</evidence>
<keyword evidence="7" id="KW-1185">Reference proteome</keyword>
<dbReference type="InterPro" id="IPR041789">
    <property type="entry name" value="ERM_FERM_C"/>
</dbReference>
<feature type="domain" description="FERM" evidence="6">
    <location>
        <begin position="5"/>
        <end position="295"/>
    </location>
</feature>
<dbReference type="InterPro" id="IPR008954">
    <property type="entry name" value="Moesin_tail_sf"/>
</dbReference>
<dbReference type="GO" id="GO:0005886">
    <property type="term" value="C:plasma membrane"/>
    <property type="evidence" value="ECO:0007669"/>
    <property type="project" value="UniProtKB-SubCell"/>
</dbReference>
<dbReference type="Pfam" id="PF00373">
    <property type="entry name" value="FERM_M"/>
    <property type="match status" value="1"/>
</dbReference>
<organism evidence="7 8">
    <name type="scientific">Trichobilharzia regenti</name>
    <name type="common">Nasal bird schistosome</name>
    <dbReference type="NCBI Taxonomy" id="157069"/>
    <lineage>
        <taxon>Eukaryota</taxon>
        <taxon>Metazoa</taxon>
        <taxon>Spiralia</taxon>
        <taxon>Lophotrochozoa</taxon>
        <taxon>Platyhelminthes</taxon>
        <taxon>Trematoda</taxon>
        <taxon>Digenea</taxon>
        <taxon>Strigeidida</taxon>
        <taxon>Schistosomatoidea</taxon>
        <taxon>Schistosomatidae</taxon>
        <taxon>Trichobilharzia</taxon>
    </lineage>
</organism>
<feature type="binding site" evidence="4">
    <location>
        <position position="278"/>
    </location>
    <ligand>
        <name>a 1,2-diacyl-sn-glycero-3-phospho-(1D-myo-inositol)</name>
        <dbReference type="ChEBI" id="CHEBI:57880"/>
    </ligand>
</feature>
<dbReference type="SUPFAM" id="SSF48678">
    <property type="entry name" value="Moesin tail domain"/>
    <property type="match status" value="1"/>
</dbReference>
<dbReference type="Gene3D" id="1.20.80.10">
    <property type="match status" value="1"/>
</dbReference>